<keyword evidence="2" id="KW-1185">Reference proteome</keyword>
<protein>
    <submittedName>
        <fullName evidence="1">Uncharacterized protein</fullName>
    </submittedName>
</protein>
<organism evidence="1 2">
    <name type="scientific">Ambrosia artemisiifolia</name>
    <name type="common">Common ragweed</name>
    <dbReference type="NCBI Taxonomy" id="4212"/>
    <lineage>
        <taxon>Eukaryota</taxon>
        <taxon>Viridiplantae</taxon>
        <taxon>Streptophyta</taxon>
        <taxon>Embryophyta</taxon>
        <taxon>Tracheophyta</taxon>
        <taxon>Spermatophyta</taxon>
        <taxon>Magnoliopsida</taxon>
        <taxon>eudicotyledons</taxon>
        <taxon>Gunneridae</taxon>
        <taxon>Pentapetalae</taxon>
        <taxon>asterids</taxon>
        <taxon>campanulids</taxon>
        <taxon>Asterales</taxon>
        <taxon>Asteraceae</taxon>
        <taxon>Asteroideae</taxon>
        <taxon>Heliantheae alliance</taxon>
        <taxon>Heliantheae</taxon>
        <taxon>Ambrosia</taxon>
    </lineage>
</organism>
<evidence type="ECO:0000313" key="2">
    <source>
        <dbReference type="Proteomes" id="UP001206925"/>
    </source>
</evidence>
<dbReference type="EMBL" id="JAMZMK010007082">
    <property type="protein sequence ID" value="KAI7745954.1"/>
    <property type="molecule type" value="Genomic_DNA"/>
</dbReference>
<dbReference type="AlphaFoldDB" id="A0AAD5CSA5"/>
<feature type="non-terminal residue" evidence="1">
    <location>
        <position position="266"/>
    </location>
</feature>
<gene>
    <name evidence="1" type="ORF">M8C21_011760</name>
</gene>
<accession>A0AAD5CSA5</accession>
<dbReference type="Proteomes" id="UP001206925">
    <property type="component" value="Unassembled WGS sequence"/>
</dbReference>
<comment type="caution">
    <text evidence="1">The sequence shown here is derived from an EMBL/GenBank/DDBJ whole genome shotgun (WGS) entry which is preliminary data.</text>
</comment>
<reference evidence="1" key="1">
    <citation type="submission" date="2022-06" db="EMBL/GenBank/DDBJ databases">
        <title>Uncovering the hologenomic basis of an extraordinary plant invasion.</title>
        <authorList>
            <person name="Bieker V.C."/>
            <person name="Martin M.D."/>
            <person name="Gilbert T."/>
            <person name="Hodgins K."/>
            <person name="Battlay P."/>
            <person name="Petersen B."/>
            <person name="Wilson J."/>
        </authorList>
    </citation>
    <scope>NUCLEOTIDE SEQUENCE</scope>
    <source>
        <strain evidence="1">AA19_3_7</strain>
        <tissue evidence="1">Leaf</tissue>
    </source>
</reference>
<name>A0AAD5CSA5_AMBAR</name>
<proteinExistence type="predicted"/>
<sequence>SDKIDYFRMHLAEIVGDVFDTDFVVPKSLTFSWNQRLVMTSSTSPVELLQEVIVEGFLGFCMMLLYDVNVEILEVDMDSHETYGNGVAGEAVPPPPPVPEDEQKIQLLTNHFKVNVSNVDGHFVHYRVALFYEDGRPVDRKVGKEIADMKRFDWDWVSKSRLKLLAGQVKNSRRPYAGSSGDASAALPVVVAVSKSTLGSLKRAENFVQGRPAALAGSQIAFVLQKLSCKRNLGIYILNMIFSLNKHQLNSRVMFGFMQAFQIQVQ</sequence>
<feature type="non-terminal residue" evidence="1">
    <location>
        <position position="1"/>
    </location>
</feature>
<evidence type="ECO:0000313" key="1">
    <source>
        <dbReference type="EMBL" id="KAI7745954.1"/>
    </source>
</evidence>